<keyword evidence="3" id="KW-0238">DNA-binding</keyword>
<protein>
    <submittedName>
        <fullName evidence="7">Tn3 family transposase</fullName>
    </submittedName>
</protein>
<dbReference type="RefSeq" id="WP_285522516.1">
    <property type="nucleotide sequence ID" value="NZ_JASNGB010000044.1"/>
</dbReference>
<evidence type="ECO:0000313" key="8">
    <source>
        <dbReference type="Proteomes" id="UP001302059"/>
    </source>
</evidence>
<dbReference type="InterPro" id="IPR047653">
    <property type="entry name" value="Tn3-like_transpos"/>
</dbReference>
<dbReference type="InterPro" id="IPR025296">
    <property type="entry name" value="DUF4158"/>
</dbReference>
<evidence type="ECO:0000313" key="7">
    <source>
        <dbReference type="EMBL" id="MDL2343883.1"/>
    </source>
</evidence>
<keyword evidence="2" id="KW-0815">Transposition</keyword>
<evidence type="ECO:0000256" key="2">
    <source>
        <dbReference type="ARBA" id="ARBA00022578"/>
    </source>
</evidence>
<keyword evidence="8" id="KW-1185">Reference proteome</keyword>
<gene>
    <name evidence="7" type="ORF">QOL99_06940</name>
</gene>
<evidence type="ECO:0000256" key="3">
    <source>
        <dbReference type="ARBA" id="ARBA00023125"/>
    </source>
</evidence>
<organism evidence="7 8">
    <name type="scientific">Deinococcus rhizophilus</name>
    <dbReference type="NCBI Taxonomy" id="3049544"/>
    <lineage>
        <taxon>Bacteria</taxon>
        <taxon>Thermotogati</taxon>
        <taxon>Deinococcota</taxon>
        <taxon>Deinococci</taxon>
        <taxon>Deinococcales</taxon>
        <taxon>Deinococcaceae</taxon>
        <taxon>Deinococcus</taxon>
    </lineage>
</organism>
<comment type="caution">
    <text evidence="7">The sequence shown here is derived from an EMBL/GenBank/DDBJ whole genome shotgun (WGS) entry which is preliminary data.</text>
</comment>
<proteinExistence type="inferred from homology"/>
<accession>A0ABT7JIT7</accession>
<evidence type="ECO:0000256" key="4">
    <source>
        <dbReference type="ARBA" id="ARBA00023172"/>
    </source>
</evidence>
<dbReference type="Pfam" id="PF01526">
    <property type="entry name" value="DDE_Tnp_Tn3"/>
    <property type="match status" value="1"/>
</dbReference>
<evidence type="ECO:0000259" key="5">
    <source>
        <dbReference type="Pfam" id="PF01526"/>
    </source>
</evidence>
<reference evidence="7 8" key="1">
    <citation type="submission" date="2023-05" db="EMBL/GenBank/DDBJ databases">
        <authorList>
            <person name="Gao F."/>
        </authorList>
    </citation>
    <scope>NUCLEOTIDE SEQUENCE [LARGE SCALE GENOMIC DNA]</scope>
    <source>
        <strain evidence="7 8">MIMF12</strain>
    </source>
</reference>
<name>A0ABT7JIT7_9DEIO</name>
<dbReference type="InterPro" id="IPR002513">
    <property type="entry name" value="Tn3_Tnp_DDE_dom"/>
</dbReference>
<dbReference type="NCBIfam" id="NF033527">
    <property type="entry name" value="transpos_Tn3"/>
    <property type="match status" value="1"/>
</dbReference>
<keyword evidence="4" id="KW-0233">DNA recombination</keyword>
<evidence type="ECO:0000256" key="1">
    <source>
        <dbReference type="ARBA" id="ARBA00009402"/>
    </source>
</evidence>
<feature type="domain" description="DUF4158" evidence="6">
    <location>
        <begin position="5"/>
        <end position="171"/>
    </location>
</feature>
<dbReference type="EMBL" id="JASNGB010000044">
    <property type="protein sequence ID" value="MDL2343883.1"/>
    <property type="molecule type" value="Genomic_DNA"/>
</dbReference>
<dbReference type="Pfam" id="PF13700">
    <property type="entry name" value="DUF4158"/>
    <property type="match status" value="1"/>
</dbReference>
<comment type="similarity">
    <text evidence="1">Belongs to the transposase 7 family.</text>
</comment>
<evidence type="ECO:0000259" key="6">
    <source>
        <dbReference type="Pfam" id="PF13700"/>
    </source>
</evidence>
<feature type="domain" description="Tn3 transposase DDE" evidence="5">
    <location>
        <begin position="587"/>
        <end position="976"/>
    </location>
</feature>
<sequence>MPVEFLTDEQAARYGRYQGDPTPEQLTQFFFLSEADLRLVTERRRPENELGFAVQLGTLRFLGTFLQNPLDTPSVVVTHLAQQLRIEPGEFRNYALRAATRHSHRQAIIAALDYRDFDGFQAFRLTRWIYAQLVLSASRPSVLFDLATARLIEQRIVLPGVTVLARLIARVRERFTARTFEGLSQRLNPAQKAALGALLVLPENDWQTPLERLRTPPTHISTSALYQAIHRIEQIRAVGVGTVDLSDVPESRQAVLVRHALTVRAQLIERLGEDRRLATLLVFVQHLERTATDDVLDMFGSVMNDLALRGEANRRRERLRSLQDLDQAALLLREAVAVLLDPDVPPEQVRSLAFERLGEASLRAATLTVQELASPDDDPAPEALSGAYATVRRFLRSFLLTVPLSGTAGAKPLLDALGFLKRMDEPGGGKPKWTAAPRDFVTKPWERRVFPQKDEVDHQAYTLCALDRLGQALKRREVFVERSERHGDPRAELLQGTAWEDVRDDVCRALNRSLEVRGELDMWRLELDSAYREVEQHLAQNQSLTLTVQDGQPQLRLTAPEVLDDPPSLTKLRAQVAARLPVIDLAELLMEVHAFTGLADAFTHVADGKSRVSDLPLSVCAVLLAQACNIGLKAVARPDVPALTLSRLSWVGQNYVRADTITAANARLVNAQDDLPLARAWGGGEVASADGLRFVVPVRTIHAGWNSKYFGAQRGVTYYNFTSDQFTGFHGIVIPGTLRDSLYILAGLLEQQTRLNPREIMADTHGYSDVVFGLFALLGYKFSPRLADLPDQRFWRLDREADYGALNDLGRHTLNERLIAAHWEDMLRLAGSLKLGKVGATSVMRTLQRGGSLSSLGRAVAELGRIEKTLYLLNYVHDKAYRARILRQLNRGEQRHSVARVVFHGHKGELRQRYREGMEDQLGALGLVVNAIVLWNTRYLDVALTELRQAGEPVLEEDVARLTPLLHEHVNMLGKYDFTLPEEIAQGQLRRLRDPNTLEAYLEQIEL</sequence>
<dbReference type="Proteomes" id="UP001302059">
    <property type="component" value="Unassembled WGS sequence"/>
</dbReference>